<keyword evidence="3" id="KW-1185">Reference proteome</keyword>
<feature type="compositionally biased region" description="Basic and acidic residues" evidence="1">
    <location>
        <begin position="398"/>
        <end position="423"/>
    </location>
</feature>
<gene>
    <name evidence="2" type="ORF">ARMSODRAFT_969055</name>
</gene>
<accession>A0A2H3BZP8</accession>
<feature type="region of interest" description="Disordered" evidence="1">
    <location>
        <begin position="287"/>
        <end position="382"/>
    </location>
</feature>
<reference evidence="3" key="1">
    <citation type="journal article" date="2017" name="Nat. Ecol. Evol.">
        <title>Genome expansion and lineage-specific genetic innovations in the forest pathogenic fungi Armillaria.</title>
        <authorList>
            <person name="Sipos G."/>
            <person name="Prasanna A.N."/>
            <person name="Walter M.C."/>
            <person name="O'Connor E."/>
            <person name="Balint B."/>
            <person name="Krizsan K."/>
            <person name="Kiss B."/>
            <person name="Hess J."/>
            <person name="Varga T."/>
            <person name="Slot J."/>
            <person name="Riley R."/>
            <person name="Boka B."/>
            <person name="Rigling D."/>
            <person name="Barry K."/>
            <person name="Lee J."/>
            <person name="Mihaltcheva S."/>
            <person name="LaButti K."/>
            <person name="Lipzen A."/>
            <person name="Waldron R."/>
            <person name="Moloney N.M."/>
            <person name="Sperisen C."/>
            <person name="Kredics L."/>
            <person name="Vagvoelgyi C."/>
            <person name="Patrignani A."/>
            <person name="Fitzpatrick D."/>
            <person name="Nagy I."/>
            <person name="Doyle S."/>
            <person name="Anderson J.B."/>
            <person name="Grigoriev I.V."/>
            <person name="Gueldener U."/>
            <person name="Muensterkoetter M."/>
            <person name="Nagy L.G."/>
        </authorList>
    </citation>
    <scope>NUCLEOTIDE SEQUENCE [LARGE SCALE GENOMIC DNA]</scope>
    <source>
        <strain evidence="3">28-4</strain>
    </source>
</reference>
<feature type="compositionally biased region" description="Basic and acidic residues" evidence="1">
    <location>
        <begin position="364"/>
        <end position="382"/>
    </location>
</feature>
<feature type="region of interest" description="Disordered" evidence="1">
    <location>
        <begin position="398"/>
        <end position="443"/>
    </location>
</feature>
<evidence type="ECO:0000313" key="3">
    <source>
        <dbReference type="Proteomes" id="UP000218334"/>
    </source>
</evidence>
<name>A0A2H3BZP8_9AGAR</name>
<dbReference type="STRING" id="1076256.A0A2H3BZP8"/>
<dbReference type="AlphaFoldDB" id="A0A2H3BZP8"/>
<sequence>MWNYSNEHLPPCNATPGPSNVPRTPPPAYDPTEAEDYGRYLQACFRSPTPDLPLITIPDSPELSTRKESPRHSPSPSRDSDRENPEQIRVYQPRPCTLSTSPIRIMFDPSPPHLCPLPNSDSDSDSSDYGGNKPVPEREDDDPLNPHGADYEWPSLDAINRAVLGPYHSHAWEIRRKIGSQWPTTSPSPEDPCYQYEEETQPFRPIYLPTKTGPNGPPQPETGYETYDLEPRLNNGPWSMPYSPSPWQRKTAQTWMAPPSERFNTFHYDYETFGELNEVAPWTQRAGRNAPYFSPTQYDFPSYPFPLPDSPNQHSYPNAPYAPHPRRVQKYRPPQYGTYPIAGQNSPTNDEQPEQGGSNQPPDPTREERLAAARQQSAEKRHAVEELCQQYEAALEASKGHDMIWNFDRPDEEGKGKAPERGRPPMPEWQKPLYVRRDRFSVP</sequence>
<dbReference type="Proteomes" id="UP000218334">
    <property type="component" value="Unassembled WGS sequence"/>
</dbReference>
<evidence type="ECO:0000313" key="2">
    <source>
        <dbReference type="EMBL" id="PBK76315.1"/>
    </source>
</evidence>
<feature type="region of interest" description="Disordered" evidence="1">
    <location>
        <begin position="1"/>
        <end position="151"/>
    </location>
</feature>
<feature type="compositionally biased region" description="Polar residues" evidence="1">
    <location>
        <begin position="343"/>
        <end position="360"/>
    </location>
</feature>
<proteinExistence type="predicted"/>
<dbReference type="EMBL" id="KZ293416">
    <property type="protein sequence ID" value="PBK76315.1"/>
    <property type="molecule type" value="Genomic_DNA"/>
</dbReference>
<feature type="region of interest" description="Disordered" evidence="1">
    <location>
        <begin position="205"/>
        <end position="231"/>
    </location>
</feature>
<evidence type="ECO:0000256" key="1">
    <source>
        <dbReference type="SAM" id="MobiDB-lite"/>
    </source>
</evidence>
<organism evidence="2 3">
    <name type="scientific">Armillaria solidipes</name>
    <dbReference type="NCBI Taxonomy" id="1076256"/>
    <lineage>
        <taxon>Eukaryota</taxon>
        <taxon>Fungi</taxon>
        <taxon>Dikarya</taxon>
        <taxon>Basidiomycota</taxon>
        <taxon>Agaricomycotina</taxon>
        <taxon>Agaricomycetes</taxon>
        <taxon>Agaricomycetidae</taxon>
        <taxon>Agaricales</taxon>
        <taxon>Marasmiineae</taxon>
        <taxon>Physalacriaceae</taxon>
        <taxon>Armillaria</taxon>
    </lineage>
</organism>
<protein>
    <submittedName>
        <fullName evidence="2">Uncharacterized protein</fullName>
    </submittedName>
</protein>